<name>A0A4Z1P181_9PEZI</name>
<evidence type="ECO:0000313" key="3">
    <source>
        <dbReference type="Proteomes" id="UP000298493"/>
    </source>
</evidence>
<feature type="chain" id="PRO_5021237494" evidence="1">
    <location>
        <begin position="16"/>
        <end position="94"/>
    </location>
</feature>
<proteinExistence type="predicted"/>
<keyword evidence="1" id="KW-0732">Signal</keyword>
<evidence type="ECO:0000256" key="1">
    <source>
        <dbReference type="SAM" id="SignalP"/>
    </source>
</evidence>
<dbReference type="Proteomes" id="UP000298493">
    <property type="component" value="Unassembled WGS sequence"/>
</dbReference>
<reference evidence="2 3" key="1">
    <citation type="submission" date="2019-04" db="EMBL/GenBank/DDBJ databases">
        <title>High contiguity whole genome sequence and gene annotation resource for two Venturia nashicola isolates.</title>
        <authorList>
            <person name="Prokchorchik M."/>
            <person name="Won K."/>
            <person name="Lee Y."/>
            <person name="Choi E.D."/>
            <person name="Segonzac C."/>
            <person name="Sohn K.H."/>
        </authorList>
    </citation>
    <scope>NUCLEOTIDE SEQUENCE [LARGE SCALE GENOMIC DNA]</scope>
    <source>
        <strain evidence="2 3">PRI2</strain>
    </source>
</reference>
<protein>
    <submittedName>
        <fullName evidence="2">Uncharacterized protein</fullName>
    </submittedName>
</protein>
<dbReference type="EMBL" id="SNSC02000008">
    <property type="protein sequence ID" value="TID22333.1"/>
    <property type="molecule type" value="Genomic_DNA"/>
</dbReference>
<comment type="caution">
    <text evidence="2">The sequence shown here is derived from an EMBL/GenBank/DDBJ whole genome shotgun (WGS) entry which is preliminary data.</text>
</comment>
<sequence length="94" mass="10425">MKFIILSALFYAAGAKPPPKAGGWTRCSMKESEWPGYCQTYDPKGNVIRGSLKQMCSFYAPCRTEVNGCRMNALQTDHDWYADCSKPKGVPPVA</sequence>
<dbReference type="AlphaFoldDB" id="A0A4Z1P181"/>
<gene>
    <name evidence="2" type="ORF">E6O75_ATG11127</name>
</gene>
<feature type="signal peptide" evidence="1">
    <location>
        <begin position="1"/>
        <end position="15"/>
    </location>
</feature>
<accession>A0A4Z1P181</accession>
<evidence type="ECO:0000313" key="2">
    <source>
        <dbReference type="EMBL" id="TID22333.1"/>
    </source>
</evidence>
<keyword evidence="3" id="KW-1185">Reference proteome</keyword>
<organism evidence="2 3">
    <name type="scientific">Venturia nashicola</name>
    <dbReference type="NCBI Taxonomy" id="86259"/>
    <lineage>
        <taxon>Eukaryota</taxon>
        <taxon>Fungi</taxon>
        <taxon>Dikarya</taxon>
        <taxon>Ascomycota</taxon>
        <taxon>Pezizomycotina</taxon>
        <taxon>Dothideomycetes</taxon>
        <taxon>Pleosporomycetidae</taxon>
        <taxon>Venturiales</taxon>
        <taxon>Venturiaceae</taxon>
        <taxon>Venturia</taxon>
    </lineage>
</organism>